<sequence>MKLPACRSNAKTLRRHQQLLPAGIPKYIRCYDNGGKTFDRYTVIYTGRYPKTGGEFFYRGMSKHPFHPQGFGQSGSLPSPGDTNRWGYAPQIGRKNHLGTRIPFSDLPPDCQMAVRMDYLSLWSLEHTPIAKNPPAPVRDTSRQT</sequence>
<accession>A0A178IPW5</accession>
<dbReference type="RefSeq" id="WP_068768538.1">
    <property type="nucleotide sequence ID" value="NZ_CP109796.1"/>
</dbReference>
<organism evidence="1 2">
    <name type="scientific">Termitidicoccus mucosus</name>
    <dbReference type="NCBI Taxonomy" id="1184151"/>
    <lineage>
        <taxon>Bacteria</taxon>
        <taxon>Pseudomonadati</taxon>
        <taxon>Verrucomicrobiota</taxon>
        <taxon>Opitutia</taxon>
        <taxon>Opitutales</taxon>
        <taxon>Opitutaceae</taxon>
        <taxon>Termitidicoccus</taxon>
    </lineage>
</organism>
<name>A0A178IPW5_9BACT</name>
<evidence type="ECO:0000313" key="2">
    <source>
        <dbReference type="Proteomes" id="UP000078486"/>
    </source>
</evidence>
<dbReference type="AlphaFoldDB" id="A0A178IPW5"/>
<dbReference type="Proteomes" id="UP000078486">
    <property type="component" value="Unassembled WGS sequence"/>
</dbReference>
<comment type="caution">
    <text evidence="1">The sequence shown here is derived from an EMBL/GenBank/DDBJ whole genome shotgun (WGS) entry which is preliminary data.</text>
</comment>
<dbReference type="OrthoDB" id="9554501at2"/>
<dbReference type="STRING" id="1184151.AW736_01630"/>
<keyword evidence="2" id="KW-1185">Reference proteome</keyword>
<protein>
    <submittedName>
        <fullName evidence="1">Uncharacterized protein</fullName>
    </submittedName>
</protein>
<dbReference type="EMBL" id="LRRQ01000015">
    <property type="protein sequence ID" value="OAM91768.1"/>
    <property type="molecule type" value="Genomic_DNA"/>
</dbReference>
<reference evidence="1 2" key="1">
    <citation type="submission" date="2016-01" db="EMBL/GenBank/DDBJ databases">
        <title>High potential of lignocellulose degradation of a new Verrucomicrobia species.</title>
        <authorList>
            <person name="Wang Y."/>
            <person name="Shi Y."/>
            <person name="Qiu Z."/>
            <person name="Liu S."/>
            <person name="Yang H."/>
        </authorList>
    </citation>
    <scope>NUCLEOTIDE SEQUENCE [LARGE SCALE GENOMIC DNA]</scope>
    <source>
        <strain evidence="1 2">TSB47</strain>
    </source>
</reference>
<evidence type="ECO:0000313" key="1">
    <source>
        <dbReference type="EMBL" id="OAM91768.1"/>
    </source>
</evidence>
<proteinExistence type="predicted"/>
<gene>
    <name evidence="1" type="ORF">AW736_01630</name>
</gene>